<comment type="caution">
    <text evidence="1">The sequence shown here is derived from an EMBL/GenBank/DDBJ whole genome shotgun (WGS) entry which is preliminary data.</text>
</comment>
<dbReference type="Gene3D" id="3.30.420.10">
    <property type="entry name" value="Ribonuclease H-like superfamily/Ribonuclease H"/>
    <property type="match status" value="2"/>
</dbReference>
<protein>
    <recommendedName>
        <fullName evidence="3">Protein NYNRIN-like</fullName>
    </recommendedName>
</protein>
<dbReference type="Proteomes" id="UP001058974">
    <property type="component" value="Chromosome 6"/>
</dbReference>
<gene>
    <name evidence="1" type="ORF">KIW84_062507</name>
</gene>
<dbReference type="Gramene" id="Psat06G0250700-T1">
    <property type="protein sequence ID" value="KAI5396319.1"/>
    <property type="gene ID" value="KIW84_062507"/>
</dbReference>
<organism evidence="1 2">
    <name type="scientific">Pisum sativum</name>
    <name type="common">Garden pea</name>
    <name type="synonym">Lathyrus oleraceus</name>
    <dbReference type="NCBI Taxonomy" id="3888"/>
    <lineage>
        <taxon>Eukaryota</taxon>
        <taxon>Viridiplantae</taxon>
        <taxon>Streptophyta</taxon>
        <taxon>Embryophyta</taxon>
        <taxon>Tracheophyta</taxon>
        <taxon>Spermatophyta</taxon>
        <taxon>Magnoliopsida</taxon>
        <taxon>eudicotyledons</taxon>
        <taxon>Gunneridae</taxon>
        <taxon>Pentapetalae</taxon>
        <taxon>rosids</taxon>
        <taxon>fabids</taxon>
        <taxon>Fabales</taxon>
        <taxon>Fabaceae</taxon>
        <taxon>Papilionoideae</taxon>
        <taxon>50 kb inversion clade</taxon>
        <taxon>NPAAA clade</taxon>
        <taxon>Hologalegina</taxon>
        <taxon>IRL clade</taxon>
        <taxon>Fabeae</taxon>
        <taxon>Lathyrus</taxon>
    </lineage>
</organism>
<dbReference type="EMBL" id="JAMSHJ010000006">
    <property type="protein sequence ID" value="KAI5396319.1"/>
    <property type="molecule type" value="Genomic_DNA"/>
</dbReference>
<dbReference type="GO" id="GO:0003676">
    <property type="term" value="F:nucleic acid binding"/>
    <property type="evidence" value="ECO:0007669"/>
    <property type="project" value="InterPro"/>
</dbReference>
<name>A0A9D4W7S2_PEA</name>
<dbReference type="InterPro" id="IPR052160">
    <property type="entry name" value="Gypsy_RT_Integrase-like"/>
</dbReference>
<proteinExistence type="predicted"/>
<dbReference type="InterPro" id="IPR012337">
    <property type="entry name" value="RNaseH-like_sf"/>
</dbReference>
<reference evidence="1 2" key="1">
    <citation type="journal article" date="2022" name="Nat. Genet.">
        <title>Improved pea reference genome and pan-genome highlight genomic features and evolutionary characteristics.</title>
        <authorList>
            <person name="Yang T."/>
            <person name="Liu R."/>
            <person name="Luo Y."/>
            <person name="Hu S."/>
            <person name="Wang D."/>
            <person name="Wang C."/>
            <person name="Pandey M.K."/>
            <person name="Ge S."/>
            <person name="Xu Q."/>
            <person name="Li N."/>
            <person name="Li G."/>
            <person name="Huang Y."/>
            <person name="Saxena R.K."/>
            <person name="Ji Y."/>
            <person name="Li M."/>
            <person name="Yan X."/>
            <person name="He Y."/>
            <person name="Liu Y."/>
            <person name="Wang X."/>
            <person name="Xiang C."/>
            <person name="Varshney R.K."/>
            <person name="Ding H."/>
            <person name="Gao S."/>
            <person name="Zong X."/>
        </authorList>
    </citation>
    <scope>NUCLEOTIDE SEQUENCE [LARGE SCALE GENOMIC DNA]</scope>
    <source>
        <strain evidence="1 2">cv. Zhongwan 6</strain>
    </source>
</reference>
<accession>A0A9D4W7S2</accession>
<dbReference type="InterPro" id="IPR036397">
    <property type="entry name" value="RNaseH_sf"/>
</dbReference>
<dbReference type="PANTHER" id="PTHR47266">
    <property type="entry name" value="ENDONUCLEASE-RELATED"/>
    <property type="match status" value="1"/>
</dbReference>
<dbReference type="AlphaFoldDB" id="A0A9D4W7S2"/>
<keyword evidence="2" id="KW-1185">Reference proteome</keyword>
<dbReference type="SUPFAM" id="SSF53098">
    <property type="entry name" value="Ribonuclease H-like"/>
    <property type="match status" value="1"/>
</dbReference>
<sequence>MPLQNILEVEVFDCWGIDFVGPFPPSYGNEYMLVAVDYVSKWVEAIASPRADAKTANGQVEVSSREIKRILEKTVSNSKKEWSQKLDEALWAYRTAFKAPIGLTPFQLVFGKTCHLPVELEHKALWALKLLNVDKDLAGEKRKVQLLELEEMRNTAYHSSWLYKEKVKKYHDKKLRKKDFVPEQLVLLFNSRLKLFPGKLKSKWSGPFRVKEVKEYGAIVIEDMEKKESWTVNGQRLKVYLGGHVDRGSCAISLDAPL</sequence>
<evidence type="ECO:0000313" key="1">
    <source>
        <dbReference type="EMBL" id="KAI5396319.1"/>
    </source>
</evidence>
<evidence type="ECO:0008006" key="3">
    <source>
        <dbReference type="Google" id="ProtNLM"/>
    </source>
</evidence>
<evidence type="ECO:0000313" key="2">
    <source>
        <dbReference type="Proteomes" id="UP001058974"/>
    </source>
</evidence>